<protein>
    <recommendedName>
        <fullName evidence="1">Bactericidal permeability-increasing protein</fullName>
        <shortName evidence="1">BPI</shortName>
    </recommendedName>
</protein>
<dbReference type="SUPFAM" id="SSF55394">
    <property type="entry name" value="Bactericidal permeability-increasing protein, BPI"/>
    <property type="match status" value="1"/>
</dbReference>
<keyword evidence="1" id="KW-0964">Secreted</keyword>
<feature type="domain" description="Lipid-binding serum glycoprotein C-terminal" evidence="2">
    <location>
        <begin position="94"/>
        <end position="280"/>
    </location>
</feature>
<keyword evidence="1" id="KW-0391">Immunity</keyword>
<dbReference type="PANTHER" id="PTHR10504:SF84">
    <property type="entry name" value="BACTERICIDAL PERMEABILITY-INCREASING PROTEIN"/>
    <property type="match status" value="1"/>
</dbReference>
<keyword evidence="1" id="KW-0044">Antibiotic</keyword>
<comment type="domain">
    <text evidence="1">The N-terminal region may be exposed to the interior of the granule, whereas the C-terminal portion may be embedded in the membrane. During phagocytosis and degranulation, proteases may be released and activated and cleave BPI at the junction of the N- and C-terminal portions of the molecule, providing controlled release of the N-terminal antibacterial fragment when bacteria are ingested.</text>
</comment>
<comment type="subcellular location">
    <subcellularLocation>
        <location evidence="1">Secreted</location>
    </subcellularLocation>
</comment>
<keyword evidence="4" id="KW-1185">Reference proteome</keyword>
<evidence type="ECO:0000259" key="2">
    <source>
        <dbReference type="SMART" id="SM00329"/>
    </source>
</evidence>
<evidence type="ECO:0000313" key="3">
    <source>
        <dbReference type="EMBL" id="KAH0619336.1"/>
    </source>
</evidence>
<dbReference type="EMBL" id="JAIPUX010005289">
    <property type="protein sequence ID" value="KAH0619336.1"/>
    <property type="molecule type" value="Genomic_DNA"/>
</dbReference>
<sequence>MKGLLVMAIRLYICEEVSSTVGSRLEPFLQTLPVLPPGHPLTLFSSFPPFLLVTAKIDKISGIDYSLVEPPGEFFSMAHRSPPPFPPPALDFPVDHDRMVYFGLSTYLFNTAGDIPKEFKIRLNTTSFGVFIPQVEKLYPNMLMILKVSPSSAPLLTITPEILSLSPMVDVQAFAVLPNSTLAPLFWIGASTSISAKVAINATKIFGSLKLGRLQLSLKHSDVQLMQTLMNYYAASVLLPQINARLAEGFPLPLPDHLQVSNPVLQPHKVGDISGVPLPTKLQLIREIPIRTSYSLEQMFSIASVKEEED</sequence>
<comment type="subunit">
    <text evidence="1">Monomer. Homodimer; disulfide-linked.</text>
</comment>
<dbReference type="Pfam" id="PF02886">
    <property type="entry name" value="LBP_BPI_CETP_C"/>
    <property type="match status" value="1"/>
</dbReference>
<keyword evidence="1" id="KW-1015">Disulfide bond</keyword>
<keyword evidence="1" id="KW-0399">Innate immunity</keyword>
<dbReference type="InterPro" id="IPR017943">
    <property type="entry name" value="Bactericidal_perm-incr_a/b_dom"/>
</dbReference>
<comment type="function">
    <text evidence="1">The cytotoxic action of BPI is limited to many species of Gram-negative bacteria; this specificity may be explained by a strong affinity of the very basic N-terminal half for the negatively charged lipopolysaccharides that are unique to the Gram-negative bacterial outer envelope.</text>
</comment>
<dbReference type="InterPro" id="IPR032942">
    <property type="entry name" value="BPI/LBP/Plunc"/>
</dbReference>
<comment type="domain">
    <text evidence="1">The N- and C-terminal barrels adopt an identical fold despite having only 13% of conserved residues.</text>
</comment>
<name>A0ABQ7SPU5_PHRPL</name>
<keyword evidence="1" id="KW-0732">Signal</keyword>
<comment type="caution">
    <text evidence="3">The sequence shown here is derived from an EMBL/GenBank/DDBJ whole genome shotgun (WGS) entry which is preliminary data.</text>
</comment>
<gene>
    <name evidence="3" type="ORF">JD844_019372</name>
</gene>
<keyword evidence="1" id="KW-0929">Antimicrobial</keyword>
<dbReference type="PANTHER" id="PTHR10504">
    <property type="entry name" value="BACTERICIDAL PERMEABILITY-INCREASING BPI PROTEIN-RELATED"/>
    <property type="match status" value="1"/>
</dbReference>
<keyword evidence="1" id="KW-0325">Glycoprotein</keyword>
<evidence type="ECO:0000313" key="4">
    <source>
        <dbReference type="Proteomes" id="UP000826234"/>
    </source>
</evidence>
<dbReference type="InterPro" id="IPR001124">
    <property type="entry name" value="Lipid-bd_serum_glycop_C"/>
</dbReference>
<organism evidence="3 4">
    <name type="scientific">Phrynosoma platyrhinos</name>
    <name type="common">Desert horned lizard</name>
    <dbReference type="NCBI Taxonomy" id="52577"/>
    <lineage>
        <taxon>Eukaryota</taxon>
        <taxon>Metazoa</taxon>
        <taxon>Chordata</taxon>
        <taxon>Craniata</taxon>
        <taxon>Vertebrata</taxon>
        <taxon>Euteleostomi</taxon>
        <taxon>Lepidosauria</taxon>
        <taxon>Squamata</taxon>
        <taxon>Bifurcata</taxon>
        <taxon>Unidentata</taxon>
        <taxon>Episquamata</taxon>
        <taxon>Toxicofera</taxon>
        <taxon>Iguania</taxon>
        <taxon>Phrynosomatidae</taxon>
        <taxon>Phrynosomatinae</taxon>
        <taxon>Phrynosoma</taxon>
    </lineage>
</organism>
<accession>A0ABQ7SPU5</accession>
<dbReference type="Gene3D" id="3.15.20.10">
    <property type="entry name" value="Bactericidal permeability-increasing protein, domain 2"/>
    <property type="match status" value="1"/>
</dbReference>
<dbReference type="SMART" id="SM00329">
    <property type="entry name" value="BPI2"/>
    <property type="match status" value="1"/>
</dbReference>
<proteinExistence type="predicted"/>
<evidence type="ECO:0000256" key="1">
    <source>
        <dbReference type="RuleBase" id="RU369039"/>
    </source>
</evidence>
<reference evidence="3 4" key="1">
    <citation type="journal article" date="2022" name="Gigascience">
        <title>A chromosome-level genome assembly and annotation of the desert horned lizard, Phrynosoma platyrhinos, provides insight into chromosomal rearrangements among reptiles.</title>
        <authorList>
            <person name="Koochekian N."/>
            <person name="Ascanio A."/>
            <person name="Farleigh K."/>
            <person name="Card D.C."/>
            <person name="Schield D.R."/>
            <person name="Castoe T.A."/>
            <person name="Jezkova T."/>
        </authorList>
    </citation>
    <scope>NUCLEOTIDE SEQUENCE [LARGE SCALE GENOMIC DNA]</scope>
    <source>
        <strain evidence="3">NK-2021</strain>
    </source>
</reference>
<dbReference type="Proteomes" id="UP000826234">
    <property type="component" value="Unassembled WGS sequence"/>
</dbReference>